<evidence type="ECO:0000256" key="4">
    <source>
        <dbReference type="ARBA" id="ARBA00022490"/>
    </source>
</evidence>
<feature type="binding site" evidence="13">
    <location>
        <begin position="39"/>
        <end position="43"/>
    </location>
    <ligand>
        <name>substrate</name>
    </ligand>
</feature>
<keyword evidence="4 13" id="KW-0963">Cytoplasm</keyword>
<feature type="binding site" evidence="13">
    <location>
        <position position="285"/>
    </location>
    <ligand>
        <name>K(+)</name>
        <dbReference type="ChEBI" id="CHEBI:29103"/>
    </ligand>
</feature>
<dbReference type="GO" id="GO:0019303">
    <property type="term" value="P:D-ribose catabolic process"/>
    <property type="evidence" value="ECO:0007669"/>
    <property type="project" value="UniProtKB-UniRule"/>
</dbReference>
<comment type="activity regulation">
    <text evidence="13">Activated by a monovalent cation that binds near, but not in, the active site. The most likely occupant of the site in vivo is potassium. Ion binding induces a conformational change that may alter substrate affinity.</text>
</comment>
<proteinExistence type="inferred from homology"/>
<feature type="binding site" evidence="13">
    <location>
        <position position="288"/>
    </location>
    <ligand>
        <name>K(+)</name>
        <dbReference type="ChEBI" id="CHEBI:29103"/>
    </ligand>
</feature>
<organism evidence="15 16">
    <name type="scientific">Bombilactobacillus apium</name>
    <dbReference type="NCBI Taxonomy" id="2675299"/>
    <lineage>
        <taxon>Bacteria</taxon>
        <taxon>Bacillati</taxon>
        <taxon>Bacillota</taxon>
        <taxon>Bacilli</taxon>
        <taxon>Lactobacillales</taxon>
        <taxon>Lactobacillaceae</taxon>
        <taxon>Bombilactobacillus</taxon>
    </lineage>
</organism>
<dbReference type="InterPro" id="IPR029056">
    <property type="entry name" value="Ribokinase-like"/>
</dbReference>
<feature type="binding site" evidence="13">
    <location>
        <position position="279"/>
    </location>
    <ligand>
        <name>ATP</name>
        <dbReference type="ChEBI" id="CHEBI:30616"/>
    </ligand>
</feature>
<evidence type="ECO:0000313" key="15">
    <source>
        <dbReference type="EMBL" id="NVY96561.1"/>
    </source>
</evidence>
<dbReference type="EMBL" id="JABZEC010000004">
    <property type="protein sequence ID" value="NVY96561.1"/>
    <property type="molecule type" value="Genomic_DNA"/>
</dbReference>
<evidence type="ECO:0000256" key="6">
    <source>
        <dbReference type="ARBA" id="ARBA00022723"/>
    </source>
</evidence>
<feature type="binding site" evidence="13">
    <location>
        <begin position="253"/>
        <end position="254"/>
    </location>
    <ligand>
        <name>ATP</name>
        <dbReference type="ChEBI" id="CHEBI:30616"/>
    </ligand>
</feature>
<keyword evidence="9 13" id="KW-0067">ATP-binding</keyword>
<comment type="pathway">
    <text evidence="13">Carbohydrate metabolism; D-ribose degradation; D-ribose 5-phosphate from beta-D-ribopyranose: step 2/2.</text>
</comment>
<dbReference type="Proteomes" id="UP000563523">
    <property type="component" value="Unassembled WGS sequence"/>
</dbReference>
<dbReference type="InterPro" id="IPR011877">
    <property type="entry name" value="Ribokinase"/>
</dbReference>
<dbReference type="SUPFAM" id="SSF53613">
    <property type="entry name" value="Ribokinase-like"/>
    <property type="match status" value="1"/>
</dbReference>
<dbReference type="PROSITE" id="PS00584">
    <property type="entry name" value="PFKB_KINASES_2"/>
    <property type="match status" value="1"/>
</dbReference>
<keyword evidence="16" id="KW-1185">Reference proteome</keyword>
<evidence type="ECO:0000256" key="3">
    <source>
        <dbReference type="ARBA" id="ARBA00016943"/>
    </source>
</evidence>
<evidence type="ECO:0000256" key="11">
    <source>
        <dbReference type="ARBA" id="ARBA00022958"/>
    </source>
</evidence>
<comment type="function">
    <text evidence="13">Catalyzes the phosphorylation of ribose at O-5 in a reaction requiring ATP and magnesium. The resulting D-ribose-5-phosphate can then be used either for sythesis of nucleotides, histidine, and tryptophan, or as a component of the pentose phosphate pathway.</text>
</comment>
<dbReference type="Pfam" id="PF00294">
    <property type="entry name" value="PfkB"/>
    <property type="match status" value="1"/>
</dbReference>
<keyword evidence="11 13" id="KW-0630">Potassium</keyword>
<evidence type="ECO:0000259" key="14">
    <source>
        <dbReference type="Pfam" id="PF00294"/>
    </source>
</evidence>
<sequence>MNTVTVVGSINLDRTIRVQKMPRAGETIHTKELFTAHGGKGANQAVAAQRLGAQTNFIGAVGDDAAGQDILAQLKKEGLQTKGIQVLPQVATGQAYVVVDDAGENQIMIHGGANQEFTPEQVRSQAQLIADSDFVIAQFESPLECTQAAFELAHEHGAVTILNPAPAQADLSPKLLELTDLIIPNETEAQILTGVAVVDQESAEQAAQKLQAKGIEQVIITLGSRGAFWSASGQASQLIPAYRVEAVDTTAAGDTFIGALASFLDPQLTKMVAAIKFGNQASALTVQRPGAQSSIPYRTELEKK</sequence>
<feature type="domain" description="Carbohydrate kinase PfkB" evidence="14">
    <location>
        <begin position="1"/>
        <end position="296"/>
    </location>
</feature>
<gene>
    <name evidence="13 15" type="primary">rbsK</name>
    <name evidence="15" type="ORF">HU830_05200</name>
</gene>
<evidence type="ECO:0000256" key="2">
    <source>
        <dbReference type="ARBA" id="ARBA00012035"/>
    </source>
</evidence>
<keyword evidence="8 13" id="KW-0418">Kinase</keyword>
<evidence type="ECO:0000256" key="9">
    <source>
        <dbReference type="ARBA" id="ARBA00022840"/>
    </source>
</evidence>
<evidence type="ECO:0000256" key="8">
    <source>
        <dbReference type="ARBA" id="ARBA00022777"/>
    </source>
</evidence>
<comment type="caution">
    <text evidence="13">Lacks conserved residue(s) required for the propagation of feature annotation.</text>
</comment>
<feature type="binding site" evidence="13">
    <location>
        <position position="185"/>
    </location>
    <ligand>
        <name>ATP</name>
        <dbReference type="ChEBI" id="CHEBI:30616"/>
    </ligand>
</feature>
<dbReference type="GO" id="GO:0046872">
    <property type="term" value="F:metal ion binding"/>
    <property type="evidence" value="ECO:0007669"/>
    <property type="project" value="UniProtKB-KW"/>
</dbReference>
<dbReference type="PRINTS" id="PR00990">
    <property type="entry name" value="RIBOKINASE"/>
</dbReference>
<dbReference type="PANTHER" id="PTHR10584">
    <property type="entry name" value="SUGAR KINASE"/>
    <property type="match status" value="1"/>
</dbReference>
<dbReference type="InterPro" id="IPR002173">
    <property type="entry name" value="Carboh/pur_kinase_PfkB_CS"/>
</dbReference>
<comment type="similarity">
    <text evidence="13">Belongs to the carbohydrate kinase PfkB family. Ribokinase subfamily.</text>
</comment>
<feature type="binding site" evidence="13">
    <location>
        <position position="140"/>
    </location>
    <ligand>
        <name>substrate</name>
    </ligand>
</feature>
<comment type="subcellular location">
    <subcellularLocation>
        <location evidence="13">Cytoplasm</location>
    </subcellularLocation>
</comment>
<feature type="binding site" evidence="13">
    <location>
        <position position="250"/>
    </location>
    <ligand>
        <name>K(+)</name>
        <dbReference type="ChEBI" id="CHEBI:29103"/>
    </ligand>
</feature>
<comment type="similarity">
    <text evidence="1">Belongs to the carbohydrate kinase pfkB family.</text>
</comment>
<keyword evidence="5 13" id="KW-0808">Transferase</keyword>
<comment type="subunit">
    <text evidence="13">Homodimer.</text>
</comment>
<evidence type="ECO:0000313" key="16">
    <source>
        <dbReference type="Proteomes" id="UP000563523"/>
    </source>
</evidence>
<evidence type="ECO:0000256" key="13">
    <source>
        <dbReference type="HAMAP-Rule" id="MF_01987"/>
    </source>
</evidence>
<protein>
    <recommendedName>
        <fullName evidence="3 13">Ribokinase</fullName>
        <shortName evidence="13">RK</shortName>
        <ecNumber evidence="2 13">2.7.1.15</ecNumber>
    </recommendedName>
</protein>
<dbReference type="NCBIfam" id="NF008353">
    <property type="entry name" value="PRK11142.1"/>
    <property type="match status" value="1"/>
</dbReference>
<dbReference type="NCBIfam" id="TIGR02152">
    <property type="entry name" value="D_ribokin_bact"/>
    <property type="match status" value="1"/>
</dbReference>
<dbReference type="GO" id="GO:0004747">
    <property type="term" value="F:ribokinase activity"/>
    <property type="evidence" value="ECO:0007669"/>
    <property type="project" value="UniProtKB-UniRule"/>
</dbReference>
<keyword evidence="10 13" id="KW-0460">Magnesium</keyword>
<feature type="binding site" evidence="13">
    <location>
        <position position="248"/>
    </location>
    <ligand>
        <name>K(+)</name>
        <dbReference type="ChEBI" id="CHEBI:29103"/>
    </ligand>
</feature>
<reference evidence="15 16" key="1">
    <citation type="submission" date="2020-06" db="EMBL/GenBank/DDBJ databases">
        <authorList>
            <person name="Kang J."/>
        </authorList>
    </citation>
    <scope>NUCLEOTIDE SEQUENCE [LARGE SCALE GENOMIC DNA]</scope>
    <source>
        <strain evidence="15 16">DCY120</strain>
    </source>
</reference>
<feature type="binding site" evidence="13">
    <location>
        <begin position="11"/>
        <end position="13"/>
    </location>
    <ligand>
        <name>substrate</name>
    </ligand>
</feature>
<feature type="binding site" evidence="13">
    <location>
        <begin position="221"/>
        <end position="226"/>
    </location>
    <ligand>
        <name>ATP</name>
        <dbReference type="ChEBI" id="CHEBI:30616"/>
    </ligand>
</feature>
<feature type="binding site" evidence="13">
    <location>
        <position position="294"/>
    </location>
    <ligand>
        <name>K(+)</name>
        <dbReference type="ChEBI" id="CHEBI:29103"/>
    </ligand>
</feature>
<dbReference type="GO" id="GO:0005524">
    <property type="term" value="F:ATP binding"/>
    <property type="evidence" value="ECO:0007669"/>
    <property type="project" value="UniProtKB-UniRule"/>
</dbReference>
<comment type="caution">
    <text evidence="15">The sequence shown here is derived from an EMBL/GenBank/DDBJ whole genome shotgun (WGS) entry which is preliminary data.</text>
</comment>
<feature type="binding site" evidence="13">
    <location>
        <position position="254"/>
    </location>
    <ligand>
        <name>substrate</name>
    </ligand>
</feature>
<dbReference type="CDD" id="cd01174">
    <property type="entry name" value="ribokinase"/>
    <property type="match status" value="1"/>
</dbReference>
<keyword evidence="12 13" id="KW-0119">Carbohydrate metabolism</keyword>
<dbReference type="UniPathway" id="UPA00916">
    <property type="reaction ID" value="UER00889"/>
</dbReference>
<dbReference type="HAMAP" id="MF_01987">
    <property type="entry name" value="Ribokinase"/>
    <property type="match status" value="1"/>
</dbReference>
<name>A0A850R3L5_9LACO</name>
<feature type="binding site" evidence="13">
    <location>
        <position position="290"/>
    </location>
    <ligand>
        <name>K(+)</name>
        <dbReference type="ChEBI" id="CHEBI:29103"/>
    </ligand>
</feature>
<dbReference type="EC" id="2.7.1.15" evidence="2 13"/>
<comment type="cofactor">
    <cofactor evidence="13">
        <name>Mg(2+)</name>
        <dbReference type="ChEBI" id="CHEBI:18420"/>
    </cofactor>
    <text evidence="13">Requires a divalent cation, most likely magnesium in vivo, as an electrophilic catalyst to aid phosphoryl group transfer. It is the chelate of the metal and the nucleotide that is the actual substrate.</text>
</comment>
<feature type="active site" description="Proton acceptor" evidence="13">
    <location>
        <position position="254"/>
    </location>
</feature>
<evidence type="ECO:0000256" key="5">
    <source>
        <dbReference type="ARBA" id="ARBA00022679"/>
    </source>
</evidence>
<dbReference type="Gene3D" id="3.40.1190.20">
    <property type="match status" value="1"/>
</dbReference>
<keyword evidence="6 13" id="KW-0479">Metal-binding</keyword>
<keyword evidence="7 13" id="KW-0547">Nucleotide-binding</keyword>
<evidence type="ECO:0000256" key="7">
    <source>
        <dbReference type="ARBA" id="ARBA00022741"/>
    </source>
</evidence>
<dbReference type="AlphaFoldDB" id="A0A850R3L5"/>
<evidence type="ECO:0000256" key="10">
    <source>
        <dbReference type="ARBA" id="ARBA00022842"/>
    </source>
</evidence>
<evidence type="ECO:0000256" key="1">
    <source>
        <dbReference type="ARBA" id="ARBA00005380"/>
    </source>
</evidence>
<evidence type="ECO:0000256" key="12">
    <source>
        <dbReference type="ARBA" id="ARBA00023277"/>
    </source>
</evidence>
<dbReference type="PANTHER" id="PTHR10584:SF166">
    <property type="entry name" value="RIBOKINASE"/>
    <property type="match status" value="1"/>
</dbReference>
<dbReference type="GO" id="GO:0005829">
    <property type="term" value="C:cytosol"/>
    <property type="evidence" value="ECO:0007669"/>
    <property type="project" value="TreeGrafter"/>
</dbReference>
<dbReference type="FunFam" id="3.40.1190.20:FF:000012">
    <property type="entry name" value="Ribokinase"/>
    <property type="match status" value="1"/>
</dbReference>
<dbReference type="RefSeq" id="WP_176942727.1">
    <property type="nucleotide sequence ID" value="NZ_JABZEC010000004.1"/>
</dbReference>
<accession>A0A850R3L5</accession>
<dbReference type="InterPro" id="IPR002139">
    <property type="entry name" value="Ribo/fructo_kinase"/>
</dbReference>
<comment type="catalytic activity">
    <reaction evidence="13">
        <text>D-ribose + ATP = D-ribose 5-phosphate + ADP + H(+)</text>
        <dbReference type="Rhea" id="RHEA:13697"/>
        <dbReference type="ChEBI" id="CHEBI:15378"/>
        <dbReference type="ChEBI" id="CHEBI:30616"/>
        <dbReference type="ChEBI" id="CHEBI:47013"/>
        <dbReference type="ChEBI" id="CHEBI:78346"/>
        <dbReference type="ChEBI" id="CHEBI:456216"/>
        <dbReference type="EC" id="2.7.1.15"/>
    </reaction>
</comment>
<dbReference type="InterPro" id="IPR011611">
    <property type="entry name" value="PfkB_dom"/>
</dbReference>